<dbReference type="KEGG" id="spu:100891745"/>
<feature type="region of interest" description="Disordered" evidence="12">
    <location>
        <begin position="283"/>
        <end position="345"/>
    </location>
</feature>
<proteinExistence type="inferred from homology"/>
<comment type="subcellular location">
    <subcellularLocation>
        <location evidence="1">Nucleus</location>
    </subcellularLocation>
</comment>
<comment type="similarity">
    <text evidence="2">Belongs to the rad9 family.</text>
</comment>
<evidence type="ECO:0000256" key="11">
    <source>
        <dbReference type="ARBA" id="ARBA00079896"/>
    </source>
</evidence>
<evidence type="ECO:0000256" key="3">
    <source>
        <dbReference type="ARBA" id="ARBA00022553"/>
    </source>
</evidence>
<dbReference type="PANTHER" id="PTHR15237:SF0">
    <property type="entry name" value="CELL CYCLE CHECKPOINT CONTROL PROTEIN"/>
    <property type="match status" value="1"/>
</dbReference>
<evidence type="ECO:0000313" key="13">
    <source>
        <dbReference type="EnsemblMetazoa" id="XP_030847820"/>
    </source>
</evidence>
<evidence type="ECO:0000256" key="4">
    <source>
        <dbReference type="ARBA" id="ARBA00022722"/>
    </source>
</evidence>
<name>A0A7M7T1Y0_STRPU</name>
<dbReference type="GO" id="GO:0004527">
    <property type="term" value="F:exonuclease activity"/>
    <property type="evidence" value="ECO:0007669"/>
    <property type="project" value="UniProtKB-KW"/>
</dbReference>
<feature type="compositionally biased region" description="Basic residues" evidence="12">
    <location>
        <begin position="301"/>
        <end position="311"/>
    </location>
</feature>
<dbReference type="GeneID" id="100891745"/>
<keyword evidence="14" id="KW-1185">Reference proteome</keyword>
<dbReference type="OMA" id="HTTRDEY"/>
<dbReference type="InParanoid" id="A0A7M7T1Y0"/>
<dbReference type="RefSeq" id="XP_030847820.1">
    <property type="nucleotide sequence ID" value="XM_030991960.1"/>
</dbReference>
<feature type="compositionally biased region" description="Low complexity" evidence="12">
    <location>
        <begin position="514"/>
        <end position="526"/>
    </location>
</feature>
<dbReference type="SUPFAM" id="SSF55979">
    <property type="entry name" value="DNA clamp"/>
    <property type="match status" value="1"/>
</dbReference>
<evidence type="ECO:0000256" key="1">
    <source>
        <dbReference type="ARBA" id="ARBA00004123"/>
    </source>
</evidence>
<protein>
    <recommendedName>
        <fullName evidence="10">Cell cycle checkpoint control protein RAD9A</fullName>
    </recommendedName>
    <alternativeName>
        <fullName evidence="11">DNA repair exonuclease rad9 homolog A</fullName>
    </alternativeName>
</protein>
<feature type="compositionally biased region" description="Polar residues" evidence="12">
    <location>
        <begin position="361"/>
        <end position="394"/>
    </location>
</feature>
<accession>A0A7M7T1Y0</accession>
<organism evidence="13 14">
    <name type="scientific">Strongylocentrotus purpuratus</name>
    <name type="common">Purple sea urchin</name>
    <dbReference type="NCBI Taxonomy" id="7668"/>
    <lineage>
        <taxon>Eukaryota</taxon>
        <taxon>Metazoa</taxon>
        <taxon>Echinodermata</taxon>
        <taxon>Eleutherozoa</taxon>
        <taxon>Echinozoa</taxon>
        <taxon>Echinoidea</taxon>
        <taxon>Euechinoidea</taxon>
        <taxon>Echinacea</taxon>
        <taxon>Camarodonta</taxon>
        <taxon>Echinidea</taxon>
        <taxon>Strongylocentrotidae</taxon>
        <taxon>Strongylocentrotus</taxon>
    </lineage>
</organism>
<evidence type="ECO:0000256" key="6">
    <source>
        <dbReference type="ARBA" id="ARBA00022801"/>
    </source>
</evidence>
<dbReference type="GO" id="GO:0000076">
    <property type="term" value="P:DNA replication checkpoint signaling"/>
    <property type="evidence" value="ECO:0000318"/>
    <property type="project" value="GO_Central"/>
</dbReference>
<feature type="compositionally biased region" description="Acidic residues" evidence="12">
    <location>
        <begin position="481"/>
        <end position="493"/>
    </location>
</feature>
<dbReference type="InterPro" id="IPR007268">
    <property type="entry name" value="Rad9/Ddc1"/>
</dbReference>
<comment type="function">
    <text evidence="9">Component of the 9-1-1 cell-cycle checkpoint response complex that plays a major role in DNA repair. The 9-1-1 complex is recruited to DNA lesion upon damage by the RAD17-replication factor C (RFC) clamp loader complex. Acts then as a sliding clamp platform on DNA for several proteins involved in long-patch base excision repair (LP-BER). The 9-1-1 complex stimulates DNA polymerase beta (POLB) activity by increasing its affinity for the 3'-OH end of the primer-template and stabilizes POLB to those sites where LP-BER proceeds; endonuclease FEN1 cleavage activity on substrates with double, nick, or gap flaps of distinct sequences and lengths; and DNA ligase I (LIG1) on long-patch base excision repair substrates. The 9-1-1 complex is necessary for the recruitment of RHNO1 to sites of double-stranded breaks (DSB) occurring during the S phase. RAD9A possesses 3'-&gt;5' double stranded DNA exonuclease activity.</text>
</comment>
<evidence type="ECO:0000256" key="2">
    <source>
        <dbReference type="ARBA" id="ARBA00008494"/>
    </source>
</evidence>
<reference evidence="13" key="2">
    <citation type="submission" date="2021-01" db="UniProtKB">
        <authorList>
            <consortium name="EnsemblMetazoa"/>
        </authorList>
    </citation>
    <scope>IDENTIFICATION</scope>
</reference>
<dbReference type="AlphaFoldDB" id="A0A7M7T1Y0"/>
<feature type="region of interest" description="Disordered" evidence="12">
    <location>
        <begin position="361"/>
        <end position="549"/>
    </location>
</feature>
<dbReference type="CDD" id="cd00577">
    <property type="entry name" value="PCNA"/>
    <property type="match status" value="1"/>
</dbReference>
<evidence type="ECO:0000256" key="10">
    <source>
        <dbReference type="ARBA" id="ARBA00069752"/>
    </source>
</evidence>
<dbReference type="Gene3D" id="3.70.10.10">
    <property type="match status" value="1"/>
</dbReference>
<dbReference type="GO" id="GO:0031573">
    <property type="term" value="P:mitotic intra-S DNA damage checkpoint signaling"/>
    <property type="evidence" value="ECO:0000318"/>
    <property type="project" value="GO_Central"/>
</dbReference>
<keyword evidence="7" id="KW-0269">Exonuclease</keyword>
<dbReference type="Proteomes" id="UP000007110">
    <property type="component" value="Unassembled WGS sequence"/>
</dbReference>
<keyword evidence="8" id="KW-0539">Nucleus</keyword>
<keyword evidence="4" id="KW-0540">Nuclease</keyword>
<evidence type="ECO:0000256" key="5">
    <source>
        <dbReference type="ARBA" id="ARBA00022763"/>
    </source>
</evidence>
<dbReference type="GO" id="GO:0071479">
    <property type="term" value="P:cellular response to ionizing radiation"/>
    <property type="evidence" value="ECO:0000318"/>
    <property type="project" value="GO_Central"/>
</dbReference>
<dbReference type="Pfam" id="PF04139">
    <property type="entry name" value="Rad9"/>
    <property type="match status" value="1"/>
</dbReference>
<dbReference type="FunFam" id="3.70.10.10:FF:000005">
    <property type="entry name" value="Cell cycle checkpoint control protein"/>
    <property type="match status" value="1"/>
</dbReference>
<dbReference type="EnsemblMetazoa" id="XM_030991960">
    <property type="protein sequence ID" value="XP_030847820"/>
    <property type="gene ID" value="LOC100891745"/>
</dbReference>
<dbReference type="OrthoDB" id="60092at2759"/>
<reference evidence="14" key="1">
    <citation type="submission" date="2015-02" db="EMBL/GenBank/DDBJ databases">
        <title>Genome sequencing for Strongylocentrotus purpuratus.</title>
        <authorList>
            <person name="Murali S."/>
            <person name="Liu Y."/>
            <person name="Vee V."/>
            <person name="English A."/>
            <person name="Wang M."/>
            <person name="Skinner E."/>
            <person name="Han Y."/>
            <person name="Muzny D.M."/>
            <person name="Worley K.C."/>
            <person name="Gibbs R.A."/>
        </authorList>
    </citation>
    <scope>NUCLEOTIDE SEQUENCE</scope>
</reference>
<dbReference type="InterPro" id="IPR046938">
    <property type="entry name" value="DNA_clamp_sf"/>
</dbReference>
<dbReference type="GO" id="GO:0006281">
    <property type="term" value="P:DNA repair"/>
    <property type="evidence" value="ECO:0000318"/>
    <property type="project" value="GO_Central"/>
</dbReference>
<dbReference type="GO" id="GO:0030896">
    <property type="term" value="C:checkpoint clamp complex"/>
    <property type="evidence" value="ECO:0000318"/>
    <property type="project" value="GO_Central"/>
</dbReference>
<dbReference type="PANTHER" id="PTHR15237">
    <property type="entry name" value="DNA REPAIR PROTEIN RAD9"/>
    <property type="match status" value="1"/>
</dbReference>
<keyword evidence="6" id="KW-0378">Hydrolase</keyword>
<evidence type="ECO:0000313" key="14">
    <source>
        <dbReference type="Proteomes" id="UP000007110"/>
    </source>
</evidence>
<feature type="compositionally biased region" description="Low complexity" evidence="12">
    <location>
        <begin position="283"/>
        <end position="297"/>
    </location>
</feature>
<keyword evidence="5" id="KW-0227">DNA damage</keyword>
<evidence type="ECO:0000256" key="9">
    <source>
        <dbReference type="ARBA" id="ARBA00059283"/>
    </source>
</evidence>
<evidence type="ECO:0000256" key="12">
    <source>
        <dbReference type="SAM" id="MobiDB-lite"/>
    </source>
</evidence>
<evidence type="ECO:0000256" key="8">
    <source>
        <dbReference type="ARBA" id="ARBA00023242"/>
    </source>
</evidence>
<keyword evidence="3" id="KW-0597">Phosphoprotein</keyword>
<sequence>MKCIIPGNNVKVFGRAIHCLSKVGEDLYMEPLDTGLALRAVNSSRSAYSCFLFSPSFFLRYDDQTVTASQATQDGEETTRWRVTMKSCLAVFKSLSNLEKNVDRCNISLDTEDCRLVFQLHCRHGIVKTYNLVYQETETLQAVFSKDLCPNRITAPAKLLAEAVGSFQSSQEEVTMTVTPTQLGYKNYVDDEPDPTKVVHSELRLVPDEFTEYMIGVDTEVTFSLRDLRAILSFSDSAGLPVSIHFETPGKPIVFSVESEQTLEATFVLATLTEVSSSQLTGASQQARASQAASVSANPRQKSKSNPRKRSTAGPGPRKNKPSNNGDGRRTPNGHTTRDEYEDEFPDDLMADLLNRNERTMNQGNNTAAGPSTSSSRLDPAAPTTSNNDDTPFTASPVIPFNSALSHRFQKTVTDQSRHDDRLHPPPQPAEEEGEGERRVSPNRTLLANFMDDEDSRGSLGDVDGPSLLGDEGGGGGDDGKIDDEDDDDDDDGFNFIPATPPSKKFKSMFFGASQSQQSGSGTQRSRPPPSQPHRGGAVTVLAEDSDED</sequence>
<evidence type="ECO:0000256" key="7">
    <source>
        <dbReference type="ARBA" id="ARBA00022839"/>
    </source>
</evidence>